<evidence type="ECO:0000256" key="5">
    <source>
        <dbReference type="ARBA" id="ARBA00023049"/>
    </source>
</evidence>
<dbReference type="EMBL" id="JALJYF010000002">
    <property type="protein sequence ID" value="MCP1728358.1"/>
    <property type="molecule type" value="Genomic_DNA"/>
</dbReference>
<dbReference type="GO" id="GO:0006508">
    <property type="term" value="P:proteolysis"/>
    <property type="evidence" value="ECO:0007669"/>
    <property type="project" value="UniProtKB-KW"/>
</dbReference>
<name>A0ABT1GDB2_9GAMM</name>
<dbReference type="Pfam" id="PF01435">
    <property type="entry name" value="Peptidase_M48"/>
    <property type="match status" value="1"/>
</dbReference>
<protein>
    <submittedName>
        <fullName evidence="8">Zn-dependent protease</fullName>
    </submittedName>
</protein>
<keyword evidence="2" id="KW-0479">Metal-binding</keyword>
<comment type="caution">
    <text evidence="8">The sequence shown here is derived from an EMBL/GenBank/DDBJ whole genome shotgun (WGS) entry which is preliminary data.</text>
</comment>
<keyword evidence="3 6" id="KW-0378">Hydrolase</keyword>
<comment type="cofactor">
    <cofactor evidence="6">
        <name>Zn(2+)</name>
        <dbReference type="ChEBI" id="CHEBI:29105"/>
    </cofactor>
    <text evidence="6">Binds 1 zinc ion per subunit.</text>
</comment>
<dbReference type="InterPro" id="IPR051156">
    <property type="entry name" value="Mito/Outer_Membr_Metalloprot"/>
</dbReference>
<evidence type="ECO:0000256" key="1">
    <source>
        <dbReference type="ARBA" id="ARBA00022670"/>
    </source>
</evidence>
<comment type="similarity">
    <text evidence="6">Belongs to the peptidase M48 family.</text>
</comment>
<evidence type="ECO:0000313" key="8">
    <source>
        <dbReference type="EMBL" id="MCP1728358.1"/>
    </source>
</evidence>
<keyword evidence="9" id="KW-1185">Reference proteome</keyword>
<organism evidence="8 9">
    <name type="scientific">Natronospira proteinivora</name>
    <dbReference type="NCBI Taxonomy" id="1807133"/>
    <lineage>
        <taxon>Bacteria</taxon>
        <taxon>Pseudomonadati</taxon>
        <taxon>Pseudomonadota</taxon>
        <taxon>Gammaproteobacteria</taxon>
        <taxon>Natronospirales</taxon>
        <taxon>Natronospiraceae</taxon>
        <taxon>Natronospira</taxon>
    </lineage>
</organism>
<dbReference type="Gene3D" id="3.30.2010.10">
    <property type="entry name" value="Metalloproteases ('zincins'), catalytic domain"/>
    <property type="match status" value="1"/>
</dbReference>
<keyword evidence="4 6" id="KW-0862">Zinc</keyword>
<keyword evidence="5 6" id="KW-0482">Metalloprotease</keyword>
<evidence type="ECO:0000256" key="2">
    <source>
        <dbReference type="ARBA" id="ARBA00022723"/>
    </source>
</evidence>
<gene>
    <name evidence="8" type="ORF">J2T60_002358</name>
</gene>
<evidence type="ECO:0000259" key="7">
    <source>
        <dbReference type="Pfam" id="PF01435"/>
    </source>
</evidence>
<dbReference type="PANTHER" id="PTHR22726">
    <property type="entry name" value="METALLOENDOPEPTIDASE OMA1"/>
    <property type="match status" value="1"/>
</dbReference>
<evidence type="ECO:0000256" key="4">
    <source>
        <dbReference type="ARBA" id="ARBA00022833"/>
    </source>
</evidence>
<dbReference type="GO" id="GO:0008233">
    <property type="term" value="F:peptidase activity"/>
    <property type="evidence" value="ECO:0007669"/>
    <property type="project" value="UniProtKB-KW"/>
</dbReference>
<accession>A0ABT1GDB2</accession>
<reference evidence="8 9" key="1">
    <citation type="submission" date="2022-03" db="EMBL/GenBank/DDBJ databases">
        <title>Genomic Encyclopedia of Type Strains, Phase III (KMG-III): the genomes of soil and plant-associated and newly described type strains.</title>
        <authorList>
            <person name="Whitman W."/>
        </authorList>
    </citation>
    <scope>NUCLEOTIDE SEQUENCE [LARGE SCALE GENOMIC DNA]</scope>
    <source>
        <strain evidence="8 9">BSker1</strain>
    </source>
</reference>
<keyword evidence="1 6" id="KW-0645">Protease</keyword>
<sequence>MVADQARGVCSSVRMAVAVIVLSLCLMACQTVPETEREQLLLTSPDLEKALGDQAFSQVMRSHQEIVEGQDYETLQRVGRRIVSVAQPELAARGFGDLEWSFHLIDDDTANAFVVPSGQVVFFQGIMPILENEAGVAAVMGHEVAHVIARHGGERISQRLLVSSGTLLAASALSDDPDEGERWLGALGLAALFAMEMPYSRTHESEADYLGTRLMAKAGYDPEEAVRVWERMEAATLSLPAFLSSHPTSRSRRDALEADLPVFRELMPDADKQSPVPVKGVGGH</sequence>
<dbReference type="PANTHER" id="PTHR22726:SF24">
    <property type="entry name" value="M48 FAMILY METALLOPEPTIDASE"/>
    <property type="match status" value="1"/>
</dbReference>
<feature type="domain" description="Peptidase M48" evidence="7">
    <location>
        <begin position="81"/>
        <end position="257"/>
    </location>
</feature>
<proteinExistence type="inferred from homology"/>
<dbReference type="Proteomes" id="UP001523550">
    <property type="component" value="Unassembled WGS sequence"/>
</dbReference>
<evidence type="ECO:0000256" key="6">
    <source>
        <dbReference type="RuleBase" id="RU003983"/>
    </source>
</evidence>
<dbReference type="RefSeq" id="WP_253450341.1">
    <property type="nucleotide sequence ID" value="NZ_JALJYF010000002.1"/>
</dbReference>
<dbReference type="InterPro" id="IPR001915">
    <property type="entry name" value="Peptidase_M48"/>
</dbReference>
<dbReference type="CDD" id="cd07331">
    <property type="entry name" value="M48C_Oma1_like"/>
    <property type="match status" value="1"/>
</dbReference>
<evidence type="ECO:0000313" key="9">
    <source>
        <dbReference type="Proteomes" id="UP001523550"/>
    </source>
</evidence>
<evidence type="ECO:0000256" key="3">
    <source>
        <dbReference type="ARBA" id="ARBA00022801"/>
    </source>
</evidence>